<dbReference type="GO" id="GO:0003677">
    <property type="term" value="F:DNA binding"/>
    <property type="evidence" value="ECO:0007669"/>
    <property type="project" value="TreeGrafter"/>
</dbReference>
<dbReference type="EMBL" id="LXQA010245049">
    <property type="protein sequence ID" value="MCI37477.1"/>
    <property type="molecule type" value="Genomic_DNA"/>
</dbReference>
<dbReference type="Proteomes" id="UP000265520">
    <property type="component" value="Unassembled WGS sequence"/>
</dbReference>
<dbReference type="GO" id="GO:0051301">
    <property type="term" value="P:cell division"/>
    <property type="evidence" value="ECO:0007669"/>
    <property type="project" value="UniProtKB-KW"/>
</dbReference>
<keyword evidence="1" id="KW-0132">Cell division</keyword>
<feature type="coiled-coil region" evidence="5">
    <location>
        <begin position="34"/>
        <end position="103"/>
    </location>
</feature>
<keyword evidence="5" id="KW-0175">Coiled coil</keyword>
<keyword evidence="4" id="KW-0131">Cell cycle</keyword>
<evidence type="ECO:0000256" key="4">
    <source>
        <dbReference type="ARBA" id="ARBA00023306"/>
    </source>
</evidence>
<reference evidence="6 7" key="1">
    <citation type="journal article" date="2018" name="Front. Plant Sci.">
        <title>Red Clover (Trifolium pratense) and Zigzag Clover (T. medium) - A Picture of Genomic Similarities and Differences.</title>
        <authorList>
            <person name="Dluhosova J."/>
            <person name="Istvanek J."/>
            <person name="Nedelnik J."/>
            <person name="Repkova J."/>
        </authorList>
    </citation>
    <scope>NUCLEOTIDE SEQUENCE [LARGE SCALE GENOMIC DNA]</scope>
    <source>
        <strain evidence="7">cv. 10/8</strain>
        <tissue evidence="6">Leaf</tissue>
    </source>
</reference>
<accession>A0A392RMH1</accession>
<feature type="non-terminal residue" evidence="6">
    <location>
        <position position="128"/>
    </location>
</feature>
<evidence type="ECO:0000313" key="7">
    <source>
        <dbReference type="Proteomes" id="UP000265520"/>
    </source>
</evidence>
<feature type="non-terminal residue" evidence="6">
    <location>
        <position position="1"/>
    </location>
</feature>
<dbReference type="GO" id="GO:0008278">
    <property type="term" value="C:cohesin complex"/>
    <property type="evidence" value="ECO:0007669"/>
    <property type="project" value="TreeGrafter"/>
</dbReference>
<dbReference type="PANTHER" id="PTHR18937:SF12">
    <property type="entry name" value="STRUCTURAL MAINTENANCE OF CHROMOSOMES PROTEIN"/>
    <property type="match status" value="1"/>
</dbReference>
<comment type="caution">
    <text evidence="6">The sequence shown here is derived from an EMBL/GenBank/DDBJ whole genome shotgun (WGS) entry which is preliminary data.</text>
</comment>
<keyword evidence="3" id="KW-0539">Nucleus</keyword>
<dbReference type="PANTHER" id="PTHR18937">
    <property type="entry name" value="STRUCTURAL MAINTENANCE OF CHROMOSOMES SMC FAMILY MEMBER"/>
    <property type="match status" value="1"/>
</dbReference>
<dbReference type="GO" id="GO:0007062">
    <property type="term" value="P:sister chromatid cohesion"/>
    <property type="evidence" value="ECO:0007669"/>
    <property type="project" value="TreeGrafter"/>
</dbReference>
<evidence type="ECO:0000256" key="5">
    <source>
        <dbReference type="SAM" id="Coils"/>
    </source>
</evidence>
<name>A0A392RMH1_9FABA</name>
<keyword evidence="2" id="KW-0498">Mitosis</keyword>
<evidence type="ECO:0000256" key="1">
    <source>
        <dbReference type="ARBA" id="ARBA00022618"/>
    </source>
</evidence>
<keyword evidence="7" id="KW-1185">Reference proteome</keyword>
<dbReference type="GO" id="GO:0005634">
    <property type="term" value="C:nucleus"/>
    <property type="evidence" value="ECO:0007669"/>
    <property type="project" value="TreeGrafter"/>
</dbReference>
<sequence>WDAKKFEDSVKKKERFELELKEVGSIRDVHRIKVSDAEGKISELQKKIQYAEIEKKSIEEKLLELSGEKETIKKTIERISPELNKLRDAVENRNAKIRKLEKSINEIADGMYKDFSKSVGVANICDYE</sequence>
<evidence type="ECO:0000256" key="2">
    <source>
        <dbReference type="ARBA" id="ARBA00022776"/>
    </source>
</evidence>
<proteinExistence type="predicted"/>
<evidence type="ECO:0000256" key="3">
    <source>
        <dbReference type="ARBA" id="ARBA00023242"/>
    </source>
</evidence>
<dbReference type="AlphaFoldDB" id="A0A392RMH1"/>
<evidence type="ECO:0000313" key="6">
    <source>
        <dbReference type="EMBL" id="MCI37477.1"/>
    </source>
</evidence>
<dbReference type="Gene3D" id="1.20.5.170">
    <property type="match status" value="1"/>
</dbReference>
<protein>
    <submittedName>
        <fullName evidence="6">Structural maintenance of chromosomes protein 1-like</fullName>
    </submittedName>
</protein>
<organism evidence="6 7">
    <name type="scientific">Trifolium medium</name>
    <dbReference type="NCBI Taxonomy" id="97028"/>
    <lineage>
        <taxon>Eukaryota</taxon>
        <taxon>Viridiplantae</taxon>
        <taxon>Streptophyta</taxon>
        <taxon>Embryophyta</taxon>
        <taxon>Tracheophyta</taxon>
        <taxon>Spermatophyta</taxon>
        <taxon>Magnoliopsida</taxon>
        <taxon>eudicotyledons</taxon>
        <taxon>Gunneridae</taxon>
        <taxon>Pentapetalae</taxon>
        <taxon>rosids</taxon>
        <taxon>fabids</taxon>
        <taxon>Fabales</taxon>
        <taxon>Fabaceae</taxon>
        <taxon>Papilionoideae</taxon>
        <taxon>50 kb inversion clade</taxon>
        <taxon>NPAAA clade</taxon>
        <taxon>Hologalegina</taxon>
        <taxon>IRL clade</taxon>
        <taxon>Trifolieae</taxon>
        <taxon>Trifolium</taxon>
    </lineage>
</organism>